<dbReference type="Gene3D" id="3.20.20.140">
    <property type="entry name" value="Metal-dependent hydrolases"/>
    <property type="match status" value="2"/>
</dbReference>
<evidence type="ECO:0000256" key="8">
    <source>
        <dbReference type="PIRSR" id="PIRSR611778-50"/>
    </source>
</evidence>
<comment type="catalytic activity">
    <reaction evidence="6">
        <text>5,6-dihydrouracil + H2O = 3-(carbamoylamino)propanoate + H(+)</text>
        <dbReference type="Rhea" id="RHEA:16121"/>
        <dbReference type="ChEBI" id="CHEBI:11892"/>
        <dbReference type="ChEBI" id="CHEBI:15377"/>
        <dbReference type="ChEBI" id="CHEBI:15378"/>
        <dbReference type="ChEBI" id="CHEBI:15901"/>
        <dbReference type="EC" id="3.5.2.2"/>
    </reaction>
</comment>
<keyword evidence="5" id="KW-0378">Hydrolase</keyword>
<dbReference type="InterPro" id="IPR011778">
    <property type="entry name" value="Hydantoinase/dihydroPyrase"/>
</dbReference>
<feature type="modified residue" description="N6-carboxylysine" evidence="8">
    <location>
        <position position="159"/>
    </location>
</feature>
<feature type="non-terminal residue" evidence="10">
    <location>
        <position position="641"/>
    </location>
</feature>
<name>N6U5F5_DENPD</name>
<dbReference type="InterPro" id="IPR006680">
    <property type="entry name" value="Amidohydro-rel"/>
</dbReference>
<keyword evidence="4" id="KW-0479">Metal-binding</keyword>
<evidence type="ECO:0000313" key="11">
    <source>
        <dbReference type="EMBL" id="ERL94676.1"/>
    </source>
</evidence>
<keyword evidence="3" id="KW-0597">Phosphoprotein</keyword>
<dbReference type="GO" id="GO:0006208">
    <property type="term" value="P:pyrimidine nucleobase catabolic process"/>
    <property type="evidence" value="ECO:0007669"/>
    <property type="project" value="TreeGrafter"/>
</dbReference>
<dbReference type="AlphaFoldDB" id="N6U5F5"/>
<dbReference type="PANTHER" id="PTHR11647">
    <property type="entry name" value="HYDRANTOINASE/DIHYDROPYRIMIDINASE FAMILY MEMBER"/>
    <property type="match status" value="1"/>
</dbReference>
<evidence type="ECO:0000313" key="10">
    <source>
        <dbReference type="EMBL" id="ENN76835.1"/>
    </source>
</evidence>
<dbReference type="EMBL" id="KB740967">
    <property type="protein sequence ID" value="ENN76835.1"/>
    <property type="molecule type" value="Genomic_DNA"/>
</dbReference>
<accession>N6U5F5</accession>
<evidence type="ECO:0000256" key="2">
    <source>
        <dbReference type="ARBA" id="ARBA00008829"/>
    </source>
</evidence>
<dbReference type="EC" id="3.5.2.2" evidence="7"/>
<evidence type="ECO:0000256" key="5">
    <source>
        <dbReference type="ARBA" id="ARBA00022801"/>
    </source>
</evidence>
<feature type="domain" description="Amidohydrolase-related" evidence="9">
    <location>
        <begin position="58"/>
        <end position="522"/>
    </location>
</feature>
<organism evidence="10">
    <name type="scientific">Dendroctonus ponderosae</name>
    <name type="common">Mountain pine beetle</name>
    <dbReference type="NCBI Taxonomy" id="77166"/>
    <lineage>
        <taxon>Eukaryota</taxon>
        <taxon>Metazoa</taxon>
        <taxon>Ecdysozoa</taxon>
        <taxon>Arthropoda</taxon>
        <taxon>Hexapoda</taxon>
        <taxon>Insecta</taxon>
        <taxon>Pterygota</taxon>
        <taxon>Neoptera</taxon>
        <taxon>Endopterygota</taxon>
        <taxon>Coleoptera</taxon>
        <taxon>Polyphaga</taxon>
        <taxon>Cucujiformia</taxon>
        <taxon>Curculionidae</taxon>
        <taxon>Scolytinae</taxon>
        <taxon>Dendroctonus</taxon>
    </lineage>
</organism>
<dbReference type="FunFam" id="3.20.20.140:FF:000217">
    <property type="entry name" value="Dihydropyrimidinase-related protein 1"/>
    <property type="match status" value="1"/>
</dbReference>
<dbReference type="GO" id="GO:0004157">
    <property type="term" value="F:dihydropyrimidinase activity"/>
    <property type="evidence" value="ECO:0007669"/>
    <property type="project" value="UniProtKB-EC"/>
</dbReference>
<comment type="PTM">
    <text evidence="8">Carbamylation allows a single lysine to coordinate two divalent metal cations.</text>
</comment>
<dbReference type="Pfam" id="PF01979">
    <property type="entry name" value="Amidohydro_1"/>
    <property type="match status" value="1"/>
</dbReference>
<protein>
    <recommendedName>
        <fullName evidence="7">dihydropyrimidinase</fullName>
        <ecNumber evidence="7">3.5.2.2</ecNumber>
    </recommendedName>
</protein>
<evidence type="ECO:0000256" key="3">
    <source>
        <dbReference type="ARBA" id="ARBA00022553"/>
    </source>
</evidence>
<dbReference type="Proteomes" id="UP000030742">
    <property type="component" value="Unassembled WGS sequence"/>
</dbReference>
<evidence type="ECO:0000259" key="9">
    <source>
        <dbReference type="Pfam" id="PF01979"/>
    </source>
</evidence>
<proteinExistence type="inferred from homology"/>
<evidence type="ECO:0000256" key="6">
    <source>
        <dbReference type="ARBA" id="ARBA00036696"/>
    </source>
</evidence>
<dbReference type="InterPro" id="IPR032466">
    <property type="entry name" value="Metal_Hydrolase"/>
</dbReference>
<dbReference type="InterPro" id="IPR050378">
    <property type="entry name" value="Metallo-dep_Hydrolases_sf"/>
</dbReference>
<dbReference type="FunFam" id="3.20.20.140:FF:000076">
    <property type="entry name" value="Dihydropyrimidinase like 2"/>
    <property type="match status" value="1"/>
</dbReference>
<evidence type="ECO:0000256" key="4">
    <source>
        <dbReference type="ARBA" id="ARBA00022723"/>
    </source>
</evidence>
<dbReference type="GO" id="GO:0046872">
    <property type="term" value="F:metal ion binding"/>
    <property type="evidence" value="ECO:0007669"/>
    <property type="project" value="UniProtKB-KW"/>
</dbReference>
<gene>
    <name evidence="11" type="ORF">D910_11951</name>
    <name evidence="10" type="ORF">YQE_06676</name>
</gene>
<evidence type="ECO:0000256" key="7">
    <source>
        <dbReference type="ARBA" id="ARBA00039113"/>
    </source>
</evidence>
<reference evidence="10 12" key="1">
    <citation type="journal article" date="2013" name="Genome Biol.">
        <title>Draft genome of the mountain pine beetle, Dendroctonus ponderosae Hopkins, a major forest pest.</title>
        <authorList>
            <person name="Keeling C.I."/>
            <person name="Yuen M.M."/>
            <person name="Liao N.Y."/>
            <person name="Docking T.R."/>
            <person name="Chan S.K."/>
            <person name="Taylor G.A."/>
            <person name="Palmquist D.L."/>
            <person name="Jackman S.D."/>
            <person name="Nguyen A."/>
            <person name="Li M."/>
            <person name="Henderson H."/>
            <person name="Janes J.K."/>
            <person name="Zhao Y."/>
            <person name="Pandoh P."/>
            <person name="Moore R."/>
            <person name="Sperling F.A."/>
            <person name="Huber D.P."/>
            <person name="Birol I."/>
            <person name="Jones S.J."/>
            <person name="Bohlmann J."/>
        </authorList>
    </citation>
    <scope>NUCLEOTIDE SEQUENCE</scope>
</reference>
<dbReference type="GO" id="GO:0005829">
    <property type="term" value="C:cytosol"/>
    <property type="evidence" value="ECO:0007669"/>
    <property type="project" value="TreeGrafter"/>
</dbReference>
<dbReference type="OMA" id="SAETHHM"/>
<comment type="similarity">
    <text evidence="2">Belongs to the metallo-dependent hydrolases superfamily. Hydantoinase/dihydropyrimidinase family.</text>
</comment>
<dbReference type="STRING" id="77166.N6U5F5"/>
<comment type="cofactor">
    <cofactor evidence="1">
        <name>Zn(2+)</name>
        <dbReference type="ChEBI" id="CHEBI:29105"/>
    </cofactor>
</comment>
<feature type="non-terminal residue" evidence="10">
    <location>
        <position position="1"/>
    </location>
</feature>
<dbReference type="EMBL" id="KB632399">
    <property type="protein sequence ID" value="ERL94676.1"/>
    <property type="molecule type" value="Genomic_DNA"/>
</dbReference>
<evidence type="ECO:0000256" key="1">
    <source>
        <dbReference type="ARBA" id="ARBA00001947"/>
    </source>
</evidence>
<sequence>MMSITSSQNRLVIRHGKIVNEDGITEDDIYIEDGFIKQIGRNLIIPGGTRTIDARGKYILPGGIDPHTHFEFEFMGSKSVDDFYQGTKAALAGGTTMIIDFAFPKPGESILDCFYNYRQTADDKVCCDYSLHMCLPHWSEQVKREMEILCKDHGINSFKMFMAYNFMLNDAELYSAFEQCQKLGAVAQVHAENGSIIAKNVERLLAKGIVGPEGHELSRPEEVESEAVNRACVIAKQVDCPLYVVHVMSKQAAEVISLARKNNIQVYGEALVAGLSKDGSHCTHNSFQYSAGHILSPPLRSDPSTPLALLNFLAHQHLAMQVNVPIYVVRVSSESAANAIAERRSMGQTLFGEVEASSLAVVGNPHDFNLVTSPPIRSNPNTCGQLLQLLSSDVLQVVGSDNCTFNSKQKELGKDNFSKIPNGVNGVEDRMSVVWEKGVHAGVIDPTRFVAITSTNAAKIFNLYPRKGYIGIGSDADIVIWNPTATRIISAKTHHQAVDFNIFEGLECHGVPEYVIVNGRVVVDEGQLKAVQGFGRFIETAVFPPFVYDPAKVEDLKPQRNGNVDEIQDIREIEKIISEDKICLTPTLPESNIGTPTCKAPRPEGQRNIQDSTFSISEDLDTEHKSCIRVRNPPGGKSSGF</sequence>
<dbReference type="SUPFAM" id="SSF51556">
    <property type="entry name" value="Metallo-dependent hydrolases"/>
    <property type="match status" value="2"/>
</dbReference>
<dbReference type="HOGENOM" id="CLU_015572_2_2_1"/>
<dbReference type="OrthoDB" id="10258955at2759"/>
<dbReference type="PANTHER" id="PTHR11647:SF1">
    <property type="entry name" value="COLLAPSIN RESPONSE MEDIATOR PROTEIN"/>
    <property type="match status" value="1"/>
</dbReference>
<dbReference type="CDD" id="cd01314">
    <property type="entry name" value="D-HYD"/>
    <property type="match status" value="1"/>
</dbReference>
<evidence type="ECO:0000313" key="12">
    <source>
        <dbReference type="Proteomes" id="UP000030742"/>
    </source>
</evidence>
<dbReference type="SUPFAM" id="SSF51338">
    <property type="entry name" value="Composite domain of metallo-dependent hydrolases"/>
    <property type="match status" value="2"/>
</dbReference>
<dbReference type="InterPro" id="IPR011059">
    <property type="entry name" value="Metal-dep_hydrolase_composite"/>
</dbReference>